<dbReference type="EMBL" id="DS268112">
    <property type="protein sequence ID" value="KMM69974.1"/>
    <property type="molecule type" value="Genomic_DNA"/>
</dbReference>
<reference evidence="3" key="3">
    <citation type="journal article" date="2010" name="Genome Res.">
        <title>Population genomic sequencing of Coccidioides fungi reveals recent hybridization and transposon control.</title>
        <authorList>
            <person name="Neafsey D.E."/>
            <person name="Barker B.M."/>
            <person name="Sharpton T.J."/>
            <person name="Stajich J.E."/>
            <person name="Park D.J."/>
            <person name="Whiston E."/>
            <person name="Hung C.-Y."/>
            <person name="McMahan C."/>
            <person name="White J."/>
            <person name="Sykes S."/>
            <person name="Heiman D."/>
            <person name="Young S."/>
            <person name="Zeng Q."/>
            <person name="Abouelleil A."/>
            <person name="Aftuck L."/>
            <person name="Bessette D."/>
            <person name="Brown A."/>
            <person name="FitzGerald M."/>
            <person name="Lui A."/>
            <person name="Macdonald J.P."/>
            <person name="Priest M."/>
            <person name="Orbach M.J."/>
            <person name="Galgiani J.N."/>
            <person name="Kirkland T.N."/>
            <person name="Cole G.T."/>
            <person name="Birren B.W."/>
            <person name="Henn M.R."/>
            <person name="Taylor J.W."/>
            <person name="Rounsley S.D."/>
        </authorList>
    </citation>
    <scope>NUCLEOTIDE SEQUENCE [LARGE SCALE GENOMIC DNA]</scope>
    <source>
        <strain evidence="3">RMSCC 3488</strain>
    </source>
</reference>
<reference evidence="2 3" key="1">
    <citation type="submission" date="2007-06" db="EMBL/GenBank/DDBJ databases">
        <title>The Genome Sequence of Coccidioides posadasii RMSCC_3488.</title>
        <authorList>
            <consortium name="Coccidioides Genome Resources Consortium"/>
            <consortium name="The Broad Institute Genome Sequencing Platform"/>
            <person name="Henn M.R."/>
            <person name="Sykes S."/>
            <person name="Young S."/>
            <person name="Jaffe D."/>
            <person name="Berlin A."/>
            <person name="Alvarez P."/>
            <person name="Butler J."/>
            <person name="Gnerre S."/>
            <person name="Grabherr M."/>
            <person name="Mauceli E."/>
            <person name="Brockman W."/>
            <person name="Kodira C."/>
            <person name="Alvarado L."/>
            <person name="Zeng Q."/>
            <person name="Crawford M."/>
            <person name="Antoine C."/>
            <person name="Devon K."/>
            <person name="Galgiani J."/>
            <person name="Orsborn K."/>
            <person name="Lewis M.L."/>
            <person name="Nusbaum C."/>
            <person name="Galagan J."/>
            <person name="Birren B."/>
        </authorList>
    </citation>
    <scope>NUCLEOTIDE SEQUENCE [LARGE SCALE GENOMIC DNA]</scope>
    <source>
        <strain evidence="2 3">RMSCC 3488</strain>
    </source>
</reference>
<proteinExistence type="predicted"/>
<reference evidence="3" key="2">
    <citation type="journal article" date="2009" name="Genome Res.">
        <title>Comparative genomic analyses of the human fungal pathogens Coccidioides and their relatives.</title>
        <authorList>
            <person name="Sharpton T.J."/>
            <person name="Stajich J.E."/>
            <person name="Rounsley S.D."/>
            <person name="Gardner M.J."/>
            <person name="Wortman J.R."/>
            <person name="Jordar V.S."/>
            <person name="Maiti R."/>
            <person name="Kodira C.D."/>
            <person name="Neafsey D.E."/>
            <person name="Zeng Q."/>
            <person name="Hung C.-Y."/>
            <person name="McMahan C."/>
            <person name="Muszewska A."/>
            <person name="Grynberg M."/>
            <person name="Mandel M.A."/>
            <person name="Kellner E.M."/>
            <person name="Barker B.M."/>
            <person name="Galgiani J.N."/>
            <person name="Orbach M.J."/>
            <person name="Kirkland T.N."/>
            <person name="Cole G.T."/>
            <person name="Henn M.R."/>
            <person name="Birren B.W."/>
            <person name="Taylor J.W."/>
        </authorList>
    </citation>
    <scope>NUCLEOTIDE SEQUENCE [LARGE SCALE GENOMIC DNA]</scope>
    <source>
        <strain evidence="3">RMSCC 3488</strain>
    </source>
</reference>
<organism evidence="2 3">
    <name type="scientific">Coccidioides posadasii RMSCC 3488</name>
    <dbReference type="NCBI Taxonomy" id="454284"/>
    <lineage>
        <taxon>Eukaryota</taxon>
        <taxon>Fungi</taxon>
        <taxon>Dikarya</taxon>
        <taxon>Ascomycota</taxon>
        <taxon>Pezizomycotina</taxon>
        <taxon>Eurotiomycetes</taxon>
        <taxon>Eurotiomycetidae</taxon>
        <taxon>Onygenales</taxon>
        <taxon>Onygenaceae</taxon>
        <taxon>Coccidioides</taxon>
    </lineage>
</organism>
<dbReference type="Proteomes" id="UP000054567">
    <property type="component" value="Unassembled WGS sequence"/>
</dbReference>
<name>A0A0J6FM60_COCPO</name>
<protein>
    <submittedName>
        <fullName evidence="2">Uncharacterized protein</fullName>
    </submittedName>
</protein>
<dbReference type="VEuPathDB" id="FungiDB:CPAG_06286"/>
<evidence type="ECO:0000313" key="2">
    <source>
        <dbReference type="EMBL" id="KMM69974.1"/>
    </source>
</evidence>
<sequence length="197" mass="22043">MREGHPESEIDWGAGEGEQELTQTYCCNKCGREHVTSFTKLGVATLNEAAPLNAAPRVVVAVLFVGATREPRAKTSRRELEADWSQTGPWPQRLQRPINGSAKPAFLTTSAIAFHTVEQHHTSTCEHWQQHSGGMGTEWHLIAVRGGVWNQSPRYQTRVFVVASRWGTSPSSQTDWNITHANACTRLQVGFRGYFWL</sequence>
<dbReference type="AlphaFoldDB" id="A0A0J6FM60"/>
<evidence type="ECO:0000256" key="1">
    <source>
        <dbReference type="SAM" id="MobiDB-lite"/>
    </source>
</evidence>
<feature type="region of interest" description="Disordered" evidence="1">
    <location>
        <begin position="76"/>
        <end position="95"/>
    </location>
</feature>
<evidence type="ECO:0000313" key="3">
    <source>
        <dbReference type="Proteomes" id="UP000054567"/>
    </source>
</evidence>
<gene>
    <name evidence="2" type="ORF">CPAG_06286</name>
</gene>
<accession>A0A0J6FM60</accession>